<evidence type="ECO:0008006" key="3">
    <source>
        <dbReference type="Google" id="ProtNLM"/>
    </source>
</evidence>
<sequence>MARMDDAYVYKLLTDDQWRAAEASGVTDVPLDREDGYVHLSTVKQVGETAAKYFSGLQNVRLVRFPVDRLPPLKWETSRGGQLFPHLYTRLQIAKADAVWRLACGADGAPVMPEELNHEPD</sequence>
<dbReference type="SUPFAM" id="SSF56399">
    <property type="entry name" value="ADP-ribosylation"/>
    <property type="match status" value="1"/>
</dbReference>
<dbReference type="PATRIC" id="fig|1280948.3.peg.1015"/>
<dbReference type="PANTHER" id="PTHR34129:SF1">
    <property type="entry name" value="DUF952 DOMAIN-CONTAINING PROTEIN"/>
    <property type="match status" value="1"/>
</dbReference>
<gene>
    <name evidence="1" type="ORF">HY36_13875</name>
</gene>
<dbReference type="AlphaFoldDB" id="A0A059EA22"/>
<evidence type="ECO:0000313" key="1">
    <source>
        <dbReference type="EMBL" id="KCZ64435.1"/>
    </source>
</evidence>
<dbReference type="eggNOG" id="COG3502">
    <property type="taxonomic scope" value="Bacteria"/>
</dbReference>
<protein>
    <recommendedName>
        <fullName evidence="3">DUF952 domain-containing protein</fullName>
    </recommendedName>
</protein>
<dbReference type="STRING" id="1280948.HY36_13875"/>
<accession>A0A059EA22</accession>
<name>A0A059EA22_9PROT</name>
<dbReference type="PANTHER" id="PTHR34129">
    <property type="entry name" value="BLR1139 PROTEIN"/>
    <property type="match status" value="1"/>
</dbReference>
<dbReference type="Pfam" id="PF06108">
    <property type="entry name" value="DUF952"/>
    <property type="match status" value="1"/>
</dbReference>
<dbReference type="EMBL" id="AWFH01000004">
    <property type="protein sequence ID" value="KCZ64435.1"/>
    <property type="molecule type" value="Genomic_DNA"/>
</dbReference>
<dbReference type="InterPro" id="IPR009297">
    <property type="entry name" value="DUF952"/>
</dbReference>
<keyword evidence="2" id="KW-1185">Reference proteome</keyword>
<reference evidence="1 2" key="1">
    <citation type="journal article" date="2014" name="Antonie Van Leeuwenhoek">
        <title>Hyphomonas beringensis sp. nov. and Hyphomonas chukchiensis sp. nov., isolated from surface seawater of the Bering Sea and Chukchi Sea.</title>
        <authorList>
            <person name="Li C."/>
            <person name="Lai Q."/>
            <person name="Li G."/>
            <person name="Dong C."/>
            <person name="Wang J."/>
            <person name="Liao Y."/>
            <person name="Shao Z."/>
        </authorList>
    </citation>
    <scope>NUCLEOTIDE SEQUENCE [LARGE SCALE GENOMIC DNA]</scope>
    <source>
        <strain evidence="1 2">22II1-22F38</strain>
    </source>
</reference>
<dbReference type="Proteomes" id="UP000024547">
    <property type="component" value="Unassembled WGS sequence"/>
</dbReference>
<proteinExistence type="predicted"/>
<evidence type="ECO:0000313" key="2">
    <source>
        <dbReference type="Proteomes" id="UP000024547"/>
    </source>
</evidence>
<organism evidence="1 2">
    <name type="scientific">Hyphomonas atlantica</name>
    <dbReference type="NCBI Taxonomy" id="1280948"/>
    <lineage>
        <taxon>Bacteria</taxon>
        <taxon>Pseudomonadati</taxon>
        <taxon>Pseudomonadota</taxon>
        <taxon>Alphaproteobacteria</taxon>
        <taxon>Hyphomonadales</taxon>
        <taxon>Hyphomonadaceae</taxon>
        <taxon>Hyphomonas</taxon>
    </lineage>
</organism>
<dbReference type="Gene3D" id="3.20.170.20">
    <property type="entry name" value="Protein of unknown function DUF952"/>
    <property type="match status" value="1"/>
</dbReference>
<comment type="caution">
    <text evidence="1">The sequence shown here is derived from an EMBL/GenBank/DDBJ whole genome shotgun (WGS) entry which is preliminary data.</text>
</comment>